<feature type="region of interest" description="Disordered" evidence="1">
    <location>
        <begin position="44"/>
        <end position="83"/>
    </location>
</feature>
<feature type="compositionally biased region" description="Basic and acidic residues" evidence="1">
    <location>
        <begin position="153"/>
        <end position="162"/>
    </location>
</feature>
<feature type="region of interest" description="Disordered" evidence="1">
    <location>
        <begin position="102"/>
        <end position="189"/>
    </location>
</feature>
<reference evidence="2 3" key="1">
    <citation type="submission" date="2019-04" db="EMBL/GenBank/DDBJ databases">
        <title>Friends and foes A comparative genomics study of 23 Aspergillus species from section Flavi.</title>
        <authorList>
            <consortium name="DOE Joint Genome Institute"/>
            <person name="Kjaerbolling I."/>
            <person name="Vesth T."/>
            <person name="Frisvad J.C."/>
            <person name="Nybo J.L."/>
            <person name="Theobald S."/>
            <person name="Kildgaard S."/>
            <person name="Isbrandt T."/>
            <person name="Kuo A."/>
            <person name="Sato A."/>
            <person name="Lyhne E.K."/>
            <person name="Kogle M.E."/>
            <person name="Wiebenga A."/>
            <person name="Kun R.S."/>
            <person name="Lubbers R.J."/>
            <person name="Makela M.R."/>
            <person name="Barry K."/>
            <person name="Chovatia M."/>
            <person name="Clum A."/>
            <person name="Daum C."/>
            <person name="Haridas S."/>
            <person name="He G."/>
            <person name="LaButti K."/>
            <person name="Lipzen A."/>
            <person name="Mondo S."/>
            <person name="Riley R."/>
            <person name="Salamov A."/>
            <person name="Simmons B.A."/>
            <person name="Magnuson J.K."/>
            <person name="Henrissat B."/>
            <person name="Mortensen U.H."/>
            <person name="Larsen T.O."/>
            <person name="Devries R.P."/>
            <person name="Grigoriev I.V."/>
            <person name="Machida M."/>
            <person name="Baker S.E."/>
            <person name="Andersen M.R."/>
        </authorList>
    </citation>
    <scope>NUCLEOTIDE SEQUENCE [LARGE SCALE GENOMIC DNA]</scope>
    <source>
        <strain evidence="2 3">CBS 117626</strain>
    </source>
</reference>
<feature type="compositionally biased region" description="Low complexity" evidence="1">
    <location>
        <begin position="51"/>
        <end position="63"/>
    </location>
</feature>
<sequence length="321" mass="36304">MTKKGSEEPTGSDTKQAEVWRSYLTSRFFSWPFWPYSFFSRGQRTDVGASQEETVAAPETAQPPTTPEAEHRGFSEAPSTQEEKSQVVRWAYYFTLHNKRRRSARLNKRSVSPTAEAPATPPSPPKKTKVKEGEPSSPAPQSSIPEEGPAQTRGEDADKAPSCDEDQPQDPDPTGEQSPSYDKDEMQYPHPADCPGYYLRGATWLPYKHDEIHKKLSVIQERLQEWSVEWATLEKQLSDEEKQKIIAGLEGYCLQDDWNSLVERLPSNISELLPLILSQALVTKDIFENVIEDPFFYLNRNENGLNLLPSERGGIQESGSR</sequence>
<dbReference type="EMBL" id="ML738611">
    <property type="protein sequence ID" value="KAE8164130.1"/>
    <property type="molecule type" value="Genomic_DNA"/>
</dbReference>
<dbReference type="AlphaFoldDB" id="A0A5N6V0H1"/>
<accession>A0A5N6V0H1</accession>
<evidence type="ECO:0000313" key="3">
    <source>
        <dbReference type="Proteomes" id="UP000326950"/>
    </source>
</evidence>
<dbReference type="Proteomes" id="UP000326950">
    <property type="component" value="Unassembled WGS sequence"/>
</dbReference>
<organism evidence="2 3">
    <name type="scientific">Aspergillus tamarii</name>
    <dbReference type="NCBI Taxonomy" id="41984"/>
    <lineage>
        <taxon>Eukaryota</taxon>
        <taxon>Fungi</taxon>
        <taxon>Dikarya</taxon>
        <taxon>Ascomycota</taxon>
        <taxon>Pezizomycotina</taxon>
        <taxon>Eurotiomycetes</taxon>
        <taxon>Eurotiomycetidae</taxon>
        <taxon>Eurotiales</taxon>
        <taxon>Aspergillaceae</taxon>
        <taxon>Aspergillus</taxon>
        <taxon>Aspergillus subgen. Circumdati</taxon>
    </lineage>
</organism>
<proteinExistence type="predicted"/>
<protein>
    <submittedName>
        <fullName evidence="2">Uncharacterized protein</fullName>
    </submittedName>
</protein>
<name>A0A5N6V0H1_ASPTM</name>
<evidence type="ECO:0000313" key="2">
    <source>
        <dbReference type="EMBL" id="KAE8164130.1"/>
    </source>
</evidence>
<keyword evidence="3" id="KW-1185">Reference proteome</keyword>
<gene>
    <name evidence="2" type="ORF">BDV40DRAFT_287262</name>
</gene>
<evidence type="ECO:0000256" key="1">
    <source>
        <dbReference type="SAM" id="MobiDB-lite"/>
    </source>
</evidence>
<dbReference type="OrthoDB" id="4156714at2759"/>